<protein>
    <submittedName>
        <fullName evidence="6">NAD(P)H-dependent oxidoreductase</fullName>
    </submittedName>
</protein>
<proteinExistence type="inferred from homology"/>
<reference evidence="6" key="1">
    <citation type="journal article" date="2020" name="mSystems">
        <title>Genome- and Community-Level Interaction Insights into Carbon Utilization and Element Cycling Functions of Hydrothermarchaeota in Hydrothermal Sediment.</title>
        <authorList>
            <person name="Zhou Z."/>
            <person name="Liu Y."/>
            <person name="Xu W."/>
            <person name="Pan J."/>
            <person name="Luo Z.H."/>
            <person name="Li M."/>
        </authorList>
    </citation>
    <scope>NUCLEOTIDE SEQUENCE [LARGE SCALE GENOMIC DNA]</scope>
    <source>
        <strain evidence="6">SpSt-468</strain>
    </source>
</reference>
<accession>A0A7C3J4B6</accession>
<feature type="domain" description="NADPH-dependent FMN reductase-like" evidence="5">
    <location>
        <begin position="1"/>
        <end position="139"/>
    </location>
</feature>
<organism evidence="6">
    <name type="scientific">Candidatus Methanomethylicus mesodigestus</name>
    <dbReference type="NCBI Taxonomy" id="1867258"/>
    <lineage>
        <taxon>Archaea</taxon>
        <taxon>Thermoproteota</taxon>
        <taxon>Methanosuratincolia</taxon>
        <taxon>Candidatus Methanomethylicales</taxon>
        <taxon>Candidatus Methanomethylicaceae</taxon>
        <taxon>Candidatus Methanomethylicus</taxon>
    </lineage>
</organism>
<evidence type="ECO:0000259" key="5">
    <source>
        <dbReference type="Pfam" id="PF03358"/>
    </source>
</evidence>
<gene>
    <name evidence="6" type="ORF">ENS19_04560</name>
</gene>
<dbReference type="InterPro" id="IPR029039">
    <property type="entry name" value="Flavoprotein-like_sf"/>
</dbReference>
<dbReference type="AlphaFoldDB" id="A0A7C3J4B6"/>
<comment type="similarity">
    <text evidence="4">Belongs to the SsuE family. Isf subfamily.</text>
</comment>
<dbReference type="Pfam" id="PF03358">
    <property type="entry name" value="FMN_red"/>
    <property type="match status" value="1"/>
</dbReference>
<dbReference type="SUPFAM" id="SSF52218">
    <property type="entry name" value="Flavoproteins"/>
    <property type="match status" value="1"/>
</dbReference>
<comment type="caution">
    <text evidence="6">The sequence shown here is derived from an EMBL/GenBank/DDBJ whole genome shotgun (WGS) entry which is preliminary data.</text>
</comment>
<evidence type="ECO:0000313" key="6">
    <source>
        <dbReference type="EMBL" id="HFK20537.1"/>
    </source>
</evidence>
<sequence>MKITVVCGSLRKNSLTRVLTDIAFEHARSGCHQVKYIDLGKEKLPAFEGFEADYDELVLALVKEIEGTDVFIIGSPVYNGCMASAIKNLFEFVDYKVLEGSAAGFIIKAASNISFLQVHGQLQDLMNYFRVVSNPRSVHATDEDFEGMNLKNQKIKQRIADLVDKTVGLWGKVSKKGRC</sequence>
<dbReference type="InterPro" id="IPR051814">
    <property type="entry name" value="NAD(P)H-dep_FMN_reductase"/>
</dbReference>
<evidence type="ECO:0000256" key="2">
    <source>
        <dbReference type="ARBA" id="ARBA00022643"/>
    </source>
</evidence>
<dbReference type="PANTHER" id="PTHR43408:SF2">
    <property type="entry name" value="FMN REDUCTASE (NADPH)"/>
    <property type="match status" value="1"/>
</dbReference>
<name>A0A7C3J4B6_9CREN</name>
<dbReference type="EMBL" id="DSTX01000007">
    <property type="protein sequence ID" value="HFK20537.1"/>
    <property type="molecule type" value="Genomic_DNA"/>
</dbReference>
<dbReference type="Gene3D" id="3.40.50.360">
    <property type="match status" value="1"/>
</dbReference>
<evidence type="ECO:0000256" key="3">
    <source>
        <dbReference type="ARBA" id="ARBA00023002"/>
    </source>
</evidence>
<dbReference type="PANTHER" id="PTHR43408">
    <property type="entry name" value="FMN REDUCTASE (NADPH)"/>
    <property type="match status" value="1"/>
</dbReference>
<keyword evidence="2" id="KW-0288">FMN</keyword>
<evidence type="ECO:0000256" key="4">
    <source>
        <dbReference type="ARBA" id="ARBA00038292"/>
    </source>
</evidence>
<dbReference type="InterPro" id="IPR005025">
    <property type="entry name" value="FMN_Rdtase-like_dom"/>
</dbReference>
<dbReference type="GO" id="GO:0016491">
    <property type="term" value="F:oxidoreductase activity"/>
    <property type="evidence" value="ECO:0007669"/>
    <property type="project" value="UniProtKB-KW"/>
</dbReference>
<keyword evidence="3" id="KW-0560">Oxidoreductase</keyword>
<evidence type="ECO:0000256" key="1">
    <source>
        <dbReference type="ARBA" id="ARBA00022630"/>
    </source>
</evidence>
<keyword evidence="1" id="KW-0285">Flavoprotein</keyword>